<dbReference type="OrthoDB" id="10251342at2759"/>
<comment type="similarity">
    <text evidence="2 4">Belongs to the MAK16 family.</text>
</comment>
<evidence type="ECO:0000256" key="2">
    <source>
        <dbReference type="ARBA" id="ARBA00005514"/>
    </source>
</evidence>
<dbReference type="GeneID" id="22915028"/>
<dbReference type="EMBL" id="AFNH02001048">
    <property type="protein sequence ID" value="EZG45003.1"/>
    <property type="molecule type" value="Genomic_DNA"/>
</dbReference>
<keyword evidence="3 4" id="KW-0539">Nucleus</keyword>
<dbReference type="Pfam" id="PF01778">
    <property type="entry name" value="Ribosomal_L28e"/>
    <property type="match status" value="1"/>
</dbReference>
<evidence type="ECO:0000256" key="3">
    <source>
        <dbReference type="ARBA" id="ARBA00023242"/>
    </source>
</evidence>
<accession>A0A023B080</accession>
<dbReference type="OMA" id="CPLANTK"/>
<evidence type="ECO:0000256" key="4">
    <source>
        <dbReference type="PIRNR" id="PIRNR003352"/>
    </source>
</evidence>
<gene>
    <name evidence="7" type="ORF">GNI_141780</name>
</gene>
<reference evidence="7" key="1">
    <citation type="submission" date="2013-12" db="EMBL/GenBank/DDBJ databases">
        <authorList>
            <person name="Omoto C.K."/>
            <person name="Sibley D."/>
            <person name="Venepally P."/>
            <person name="Hadjithomas M."/>
            <person name="Karamycheva S."/>
            <person name="Brunk B."/>
            <person name="Roos D."/>
            <person name="Caler E."/>
            <person name="Lorenzi H."/>
        </authorList>
    </citation>
    <scope>NUCLEOTIDE SEQUENCE</scope>
</reference>
<evidence type="ECO:0000313" key="7">
    <source>
        <dbReference type="EMBL" id="EZG45003.1"/>
    </source>
</evidence>
<feature type="domain" description="Ribosomal eL28/Mak16" evidence="6">
    <location>
        <begin position="6"/>
        <end position="119"/>
    </location>
</feature>
<dbReference type="PANTHER" id="PTHR23405">
    <property type="entry name" value="MAINTENANCE OF KILLER 16 MAK16 PROTEIN-RELATED"/>
    <property type="match status" value="1"/>
</dbReference>
<dbReference type="GO" id="GO:0005730">
    <property type="term" value="C:nucleolus"/>
    <property type="evidence" value="ECO:0007669"/>
    <property type="project" value="UniProtKB-UniRule"/>
</dbReference>
<name>A0A023B080_GRENI</name>
<dbReference type="InterPro" id="IPR006958">
    <property type="entry name" value="Mak16"/>
</dbReference>
<evidence type="ECO:0000259" key="6">
    <source>
        <dbReference type="Pfam" id="PF01778"/>
    </source>
</evidence>
<feature type="region of interest" description="Disordered" evidence="5">
    <location>
        <begin position="189"/>
        <end position="219"/>
    </location>
</feature>
<dbReference type="RefSeq" id="XP_011132602.1">
    <property type="nucleotide sequence ID" value="XM_011134300.1"/>
</dbReference>
<dbReference type="AlphaFoldDB" id="A0A023B080"/>
<dbReference type="Gene3D" id="3.30.390.110">
    <property type="match status" value="1"/>
</dbReference>
<dbReference type="PIRSF" id="PIRSF003352">
    <property type="entry name" value="MAK16"/>
    <property type="match status" value="1"/>
</dbReference>
<dbReference type="GO" id="GO:0000470">
    <property type="term" value="P:maturation of LSU-rRNA"/>
    <property type="evidence" value="ECO:0007669"/>
    <property type="project" value="TreeGrafter"/>
</dbReference>
<protein>
    <recommendedName>
        <fullName evidence="4">Protein MAK16 homolog</fullName>
    </recommendedName>
</protein>
<evidence type="ECO:0000313" key="8">
    <source>
        <dbReference type="Proteomes" id="UP000019763"/>
    </source>
</evidence>
<sequence length="219" mass="26085">MQSDDVIWDVVGKNFCSYKRKFKDIVLCQHPYNVTGLCMRTTCPLANGNYGTILEEDGVCFLYLKTVERSHTPRYMWEKIRLSEDTGKAFEQIDRHMMNIYKDYQIQRCKKRLCKIREYLRRMTHMAAQPKKVLEYETGKVRRRERKREVVALRAAQLQTTVERELVSRLAAGHYGDIYNFSPAFNELHDEEEEDEEEIERGYDEGPEDELEDDIEEMF</sequence>
<keyword evidence="8" id="KW-1185">Reference proteome</keyword>
<evidence type="ECO:0000256" key="5">
    <source>
        <dbReference type="SAM" id="MobiDB-lite"/>
    </source>
</evidence>
<dbReference type="InterPro" id="IPR029004">
    <property type="entry name" value="Ribosomal_eL28/Mak16"/>
</dbReference>
<comment type="caution">
    <text evidence="7">The sequence shown here is derived from an EMBL/GenBank/DDBJ whole genome shotgun (WGS) entry which is preliminary data.</text>
</comment>
<dbReference type="Proteomes" id="UP000019763">
    <property type="component" value="Unassembled WGS sequence"/>
</dbReference>
<proteinExistence type="inferred from homology"/>
<dbReference type="VEuPathDB" id="CryptoDB:GNI_141780"/>
<dbReference type="eggNOG" id="KOG3064">
    <property type="taxonomic scope" value="Eukaryota"/>
</dbReference>
<dbReference type="GO" id="GO:0030687">
    <property type="term" value="C:preribosome, large subunit precursor"/>
    <property type="evidence" value="ECO:0007669"/>
    <property type="project" value="TreeGrafter"/>
</dbReference>
<dbReference type="Pfam" id="PF04874">
    <property type="entry name" value="Mak16"/>
    <property type="match status" value="1"/>
</dbReference>
<dbReference type="PANTHER" id="PTHR23405:SF4">
    <property type="entry name" value="PROTEIN MAK16 HOMOLOG"/>
    <property type="match status" value="1"/>
</dbReference>
<organism evidence="7 8">
    <name type="scientific">Gregarina niphandrodes</name>
    <name type="common">Septate eugregarine</name>
    <dbReference type="NCBI Taxonomy" id="110365"/>
    <lineage>
        <taxon>Eukaryota</taxon>
        <taxon>Sar</taxon>
        <taxon>Alveolata</taxon>
        <taxon>Apicomplexa</taxon>
        <taxon>Conoidasida</taxon>
        <taxon>Gregarinasina</taxon>
        <taxon>Eugregarinorida</taxon>
        <taxon>Gregarinidae</taxon>
        <taxon>Gregarina</taxon>
    </lineage>
</organism>
<dbReference type="GO" id="GO:0000460">
    <property type="term" value="P:maturation of 5.8S rRNA"/>
    <property type="evidence" value="ECO:0007669"/>
    <property type="project" value="TreeGrafter"/>
</dbReference>
<comment type="subcellular location">
    <subcellularLocation>
        <location evidence="1">Nucleus</location>
    </subcellularLocation>
</comment>
<evidence type="ECO:0000256" key="1">
    <source>
        <dbReference type="ARBA" id="ARBA00004123"/>
    </source>
</evidence>